<evidence type="ECO:0000256" key="1">
    <source>
        <dbReference type="SAM" id="MobiDB-lite"/>
    </source>
</evidence>
<organism evidence="2 3">
    <name type="scientific">Bryocella elongata</name>
    <dbReference type="NCBI Taxonomy" id="863522"/>
    <lineage>
        <taxon>Bacteria</taxon>
        <taxon>Pseudomonadati</taxon>
        <taxon>Acidobacteriota</taxon>
        <taxon>Terriglobia</taxon>
        <taxon>Terriglobales</taxon>
        <taxon>Acidobacteriaceae</taxon>
        <taxon>Bryocella</taxon>
    </lineage>
</organism>
<protein>
    <submittedName>
        <fullName evidence="2">Uncharacterized protein</fullName>
    </submittedName>
</protein>
<sequence>MATSPMLETNHASVTTDSAAGESSATTPELLVWLAGQPGEASALTVSALEAAFAGSSIVVISPEPAPSPLPPGMRWGVRHTLAPQGAWVLTATDFAEAAHAARDYDAPYALLLGSHGPWATPGALRKLADTSGDRPVDLVTPRPMPGEEQGLVNAALLYPLTRALFAADVHYPLPTDALLSRRLLERLGTVAHRSASAANDAMLWPVSEAAVAGCHIREVTLEGYTLPHPPESTFNELFTAVAASLFADIETKASYWQRARIFAPTGAAGIPSAQAGIPHPPPTSAVEVSPEVLELIDNFRLAYKSLQELWSLLLPPQTLLALKRLSLAPPESFSVAPQVWARIVYDFALAYRLRTLNRGHLLGAFTPLYMAWVASHARAAEVDPASAAQMMTETAQAFELERGYVVARWRWPDRFNP</sequence>
<evidence type="ECO:0000313" key="3">
    <source>
        <dbReference type="Proteomes" id="UP000236728"/>
    </source>
</evidence>
<dbReference type="OrthoDB" id="9759709at2"/>
<dbReference type="EMBL" id="FNVA01000002">
    <property type="protein sequence ID" value="SEG01150.1"/>
    <property type="molecule type" value="Genomic_DNA"/>
</dbReference>
<dbReference type="AlphaFoldDB" id="A0A1H5WP51"/>
<proteinExistence type="predicted"/>
<gene>
    <name evidence="2" type="ORF">SAMN05421819_1677</name>
</gene>
<name>A0A1H5WP51_9BACT</name>
<reference evidence="2 3" key="1">
    <citation type="submission" date="2016-10" db="EMBL/GenBank/DDBJ databases">
        <authorList>
            <person name="de Groot N.N."/>
        </authorList>
    </citation>
    <scope>NUCLEOTIDE SEQUENCE [LARGE SCALE GENOMIC DNA]</scope>
    <source>
        <strain evidence="2 3">DSM 22489</strain>
    </source>
</reference>
<keyword evidence="3" id="KW-1185">Reference proteome</keyword>
<accession>A0A1H5WP51</accession>
<dbReference type="RefSeq" id="WP_103932575.1">
    <property type="nucleotide sequence ID" value="NZ_FNVA01000002.1"/>
</dbReference>
<dbReference type="Proteomes" id="UP000236728">
    <property type="component" value="Unassembled WGS sequence"/>
</dbReference>
<evidence type="ECO:0000313" key="2">
    <source>
        <dbReference type="EMBL" id="SEG01150.1"/>
    </source>
</evidence>
<feature type="region of interest" description="Disordered" evidence="1">
    <location>
        <begin position="1"/>
        <end position="23"/>
    </location>
</feature>